<organism evidence="8 9">
    <name type="scientific">Halodurantibacterium flavum</name>
    <dbReference type="NCBI Taxonomy" id="1382802"/>
    <lineage>
        <taxon>Bacteria</taxon>
        <taxon>Pseudomonadati</taxon>
        <taxon>Pseudomonadota</taxon>
        <taxon>Alphaproteobacteria</taxon>
        <taxon>Rhodobacterales</taxon>
        <taxon>Paracoccaceae</taxon>
        <taxon>Halodurantibacterium</taxon>
    </lineage>
</organism>
<dbReference type="InterPro" id="IPR000847">
    <property type="entry name" value="LysR_HTH_N"/>
</dbReference>
<dbReference type="Gene3D" id="1.10.10.10">
    <property type="entry name" value="Winged helix-like DNA-binding domain superfamily/Winged helix DNA-binding domain"/>
    <property type="match status" value="1"/>
</dbReference>
<protein>
    <submittedName>
        <fullName evidence="8">Extracellular solute-binding protein</fullName>
    </submittedName>
</protein>
<keyword evidence="5" id="KW-0804">Transcription</keyword>
<evidence type="ECO:0000313" key="9">
    <source>
        <dbReference type="Proteomes" id="UP001597353"/>
    </source>
</evidence>
<proteinExistence type="inferred from homology"/>
<accession>A0ABW4S2P9</accession>
<dbReference type="Pfam" id="PF03466">
    <property type="entry name" value="LysR_substrate"/>
    <property type="match status" value="1"/>
</dbReference>
<keyword evidence="2" id="KW-0732">Signal</keyword>
<keyword evidence="9" id="KW-1185">Reference proteome</keyword>
<dbReference type="Gene3D" id="3.40.190.10">
    <property type="entry name" value="Periplasmic binding protein-like II"/>
    <property type="match status" value="2"/>
</dbReference>
<feature type="domain" description="HTH lysR-type" evidence="7">
    <location>
        <begin position="2"/>
        <end position="59"/>
    </location>
</feature>
<gene>
    <name evidence="8" type="ORF">ACFSGJ_01475</name>
</gene>
<dbReference type="Pfam" id="PF13343">
    <property type="entry name" value="SBP_bac_6"/>
    <property type="match status" value="1"/>
</dbReference>
<name>A0ABW4S2P9_9RHOB</name>
<evidence type="ECO:0000313" key="8">
    <source>
        <dbReference type="EMBL" id="MFD1910882.1"/>
    </source>
</evidence>
<dbReference type="Gene3D" id="3.40.190.290">
    <property type="match status" value="1"/>
</dbReference>
<dbReference type="PANTHER" id="PTHR30006:SF24">
    <property type="entry name" value="SLL0237 PROTEIN"/>
    <property type="match status" value="1"/>
</dbReference>
<dbReference type="Pfam" id="PF00126">
    <property type="entry name" value="HTH_1"/>
    <property type="match status" value="1"/>
</dbReference>
<evidence type="ECO:0000256" key="5">
    <source>
        <dbReference type="ARBA" id="ARBA00023163"/>
    </source>
</evidence>
<sequence>MLDLNDLRLFVAIVEHQGILKAGRALRLPKSTISRRLAGLEAQLKARLVIRAGEEFALTPAGQEAYALGLQVVEAARRAEDRLLPSARAIGGQVGIAASSLFLPVLPGWLAELGAAHPGLSFSLEISERDPEPAGGGAELYLRAHDGALRDSALIQRRICRTPLVLVAAPGVPVPDHPAAFADDLLVFGGDPGRREWAMTGAGQGAAETRLGGNLRLISCNLPLLLAAAEAGQGAALIPEFAARAGLAAGRLVAVLPGWVGPSVAVTLLSPPREGMNATLRLCADTLAARVKAAVLTSAPDAVRDAAPDTPADVGGVQDRERAVPELRPGLVTDLSYGGARPGRRNDALMQPSPESEMPMTPFQTTLGSAALTAALALPAAAQDAQGPLVLYTNDFEGVITERFEADTGREIDVVQMSGGEILARIAAEAANPQWDVLIYNGSYTFHMLDQQEALLRGVAPANLGNLNETGQRFLPENRSWFPIGLSASCVMLYRTDLVDNPPARFEDLADPRFNGQFGMADPAVAAPAYPCVAQFFEAMGDEGARDLFTRYFENGMRVFRTNGPTGAALVSGDISLALITSQVAYTLMADGEVPVDVVWPAEGAPGVVRGAAIQARTARPEAAQAFVEWLLEPATQSWLAESAPSDGKFEPTVTGATRRADGPPAGQTYLVASDDFAVEHEAEIKTWFADQALN</sequence>
<evidence type="ECO:0000259" key="7">
    <source>
        <dbReference type="PROSITE" id="PS50931"/>
    </source>
</evidence>
<evidence type="ECO:0000256" key="1">
    <source>
        <dbReference type="ARBA" id="ARBA00009437"/>
    </source>
</evidence>
<dbReference type="Proteomes" id="UP001597353">
    <property type="component" value="Unassembled WGS sequence"/>
</dbReference>
<feature type="region of interest" description="Disordered" evidence="6">
    <location>
        <begin position="642"/>
        <end position="662"/>
    </location>
</feature>
<keyword evidence="4" id="KW-0238">DNA-binding</keyword>
<evidence type="ECO:0000256" key="6">
    <source>
        <dbReference type="SAM" id="MobiDB-lite"/>
    </source>
</evidence>
<dbReference type="PROSITE" id="PS50931">
    <property type="entry name" value="HTH_LYSR"/>
    <property type="match status" value="1"/>
</dbReference>
<dbReference type="InterPro" id="IPR036388">
    <property type="entry name" value="WH-like_DNA-bd_sf"/>
</dbReference>
<dbReference type="EMBL" id="JBHUGH010000001">
    <property type="protein sequence ID" value="MFD1910882.1"/>
    <property type="molecule type" value="Genomic_DNA"/>
</dbReference>
<evidence type="ECO:0000256" key="3">
    <source>
        <dbReference type="ARBA" id="ARBA00023015"/>
    </source>
</evidence>
<dbReference type="PANTHER" id="PTHR30006">
    <property type="entry name" value="THIAMINE-BINDING PERIPLASMIC PROTEIN-RELATED"/>
    <property type="match status" value="1"/>
</dbReference>
<comment type="similarity">
    <text evidence="1">Belongs to the LysR transcriptional regulatory family.</text>
</comment>
<evidence type="ECO:0000256" key="2">
    <source>
        <dbReference type="ARBA" id="ARBA00022729"/>
    </source>
</evidence>
<dbReference type="InterPro" id="IPR005119">
    <property type="entry name" value="LysR_subst-bd"/>
</dbReference>
<dbReference type="InterPro" id="IPR036390">
    <property type="entry name" value="WH_DNA-bd_sf"/>
</dbReference>
<dbReference type="SUPFAM" id="SSF53850">
    <property type="entry name" value="Periplasmic binding protein-like II"/>
    <property type="match status" value="2"/>
</dbReference>
<comment type="caution">
    <text evidence="8">The sequence shown here is derived from an EMBL/GenBank/DDBJ whole genome shotgun (WGS) entry which is preliminary data.</text>
</comment>
<dbReference type="SUPFAM" id="SSF46785">
    <property type="entry name" value="Winged helix' DNA-binding domain"/>
    <property type="match status" value="1"/>
</dbReference>
<reference evidence="9" key="1">
    <citation type="journal article" date="2019" name="Int. J. Syst. Evol. Microbiol.">
        <title>The Global Catalogue of Microorganisms (GCM) 10K type strain sequencing project: providing services to taxonomists for standard genome sequencing and annotation.</title>
        <authorList>
            <consortium name="The Broad Institute Genomics Platform"/>
            <consortium name="The Broad Institute Genome Sequencing Center for Infectious Disease"/>
            <person name="Wu L."/>
            <person name="Ma J."/>
        </authorList>
    </citation>
    <scope>NUCLEOTIDE SEQUENCE [LARGE SCALE GENOMIC DNA]</scope>
    <source>
        <strain evidence="9">CGMCC 4.7242</strain>
    </source>
</reference>
<feature type="region of interest" description="Disordered" evidence="6">
    <location>
        <begin position="335"/>
        <end position="357"/>
    </location>
</feature>
<evidence type="ECO:0000256" key="4">
    <source>
        <dbReference type="ARBA" id="ARBA00023125"/>
    </source>
</evidence>
<keyword evidence="3" id="KW-0805">Transcription regulation</keyword>
<dbReference type="RefSeq" id="WP_390258874.1">
    <property type="nucleotide sequence ID" value="NZ_JBHUGH010000001.1"/>
</dbReference>